<comment type="pathway">
    <text evidence="2">Cofactor biosynthesis; NAD(+) biosynthesis; nicotinate D-ribonucleotide from quinolinate: step 1/1.</text>
</comment>
<accession>A0A8J3CA63</accession>
<comment type="caution">
    <text evidence="14">The sequence shown here is derived from an EMBL/GenBank/DDBJ whole genome shotgun (WGS) entry which is preliminary data.</text>
</comment>
<dbReference type="NCBIfam" id="TIGR00078">
    <property type="entry name" value="nadC"/>
    <property type="match status" value="1"/>
</dbReference>
<keyword evidence="8 11" id="KW-0808">Transferase</keyword>
<evidence type="ECO:0000256" key="10">
    <source>
        <dbReference type="ARBA" id="ARBA00047445"/>
    </source>
</evidence>
<evidence type="ECO:0000256" key="4">
    <source>
        <dbReference type="ARBA" id="ARBA00011944"/>
    </source>
</evidence>
<dbReference type="InterPro" id="IPR036068">
    <property type="entry name" value="Nicotinate_pribotase-like_C"/>
</dbReference>
<evidence type="ECO:0000256" key="11">
    <source>
        <dbReference type="PIRNR" id="PIRNR006250"/>
    </source>
</evidence>
<evidence type="ECO:0000256" key="1">
    <source>
        <dbReference type="ARBA" id="ARBA00003237"/>
    </source>
</evidence>
<keyword evidence="15" id="KW-1185">Reference proteome</keyword>
<feature type="domain" description="Quinolinate phosphoribosyl transferase C-terminal" evidence="12">
    <location>
        <begin position="138"/>
        <end position="305"/>
    </location>
</feature>
<dbReference type="PANTHER" id="PTHR32179:SF3">
    <property type="entry name" value="NICOTINATE-NUCLEOTIDE PYROPHOSPHORYLASE [CARBOXYLATING]"/>
    <property type="match status" value="1"/>
</dbReference>
<evidence type="ECO:0000259" key="13">
    <source>
        <dbReference type="Pfam" id="PF02749"/>
    </source>
</evidence>
<dbReference type="GO" id="GO:0004514">
    <property type="term" value="F:nicotinate-nucleotide diphosphorylase (carboxylating) activity"/>
    <property type="evidence" value="ECO:0007669"/>
    <property type="project" value="UniProtKB-EC"/>
</dbReference>
<evidence type="ECO:0000256" key="5">
    <source>
        <dbReference type="ARBA" id="ARBA00020990"/>
    </source>
</evidence>
<evidence type="ECO:0000256" key="8">
    <source>
        <dbReference type="ARBA" id="ARBA00022679"/>
    </source>
</evidence>
<dbReference type="InterPro" id="IPR022412">
    <property type="entry name" value="Quinolinate_PRibosylTrfase_N"/>
</dbReference>
<dbReference type="UniPathway" id="UPA00253">
    <property type="reaction ID" value="UER00331"/>
</dbReference>
<name>A0A8J3CA63_9PSEU</name>
<dbReference type="InterPro" id="IPR013785">
    <property type="entry name" value="Aldolase_TIM"/>
</dbReference>
<dbReference type="EMBL" id="BMMK01000002">
    <property type="protein sequence ID" value="GGM37586.1"/>
    <property type="molecule type" value="Genomic_DNA"/>
</dbReference>
<dbReference type="AlphaFoldDB" id="A0A8J3CA63"/>
<reference evidence="14" key="1">
    <citation type="journal article" date="2014" name="Int. J. Syst. Evol. Microbiol.">
        <title>Complete genome sequence of Corynebacterium casei LMG S-19264T (=DSM 44701T), isolated from a smear-ripened cheese.</title>
        <authorList>
            <consortium name="US DOE Joint Genome Institute (JGI-PGF)"/>
            <person name="Walter F."/>
            <person name="Albersmeier A."/>
            <person name="Kalinowski J."/>
            <person name="Ruckert C."/>
        </authorList>
    </citation>
    <scope>NUCLEOTIDE SEQUENCE</scope>
    <source>
        <strain evidence="14">CGMCC 4.5737</strain>
    </source>
</reference>
<evidence type="ECO:0000313" key="15">
    <source>
        <dbReference type="Proteomes" id="UP000637578"/>
    </source>
</evidence>
<comment type="similarity">
    <text evidence="3 11">Belongs to the NadC/ModD family.</text>
</comment>
<evidence type="ECO:0000256" key="7">
    <source>
        <dbReference type="ARBA" id="ARBA00022676"/>
    </source>
</evidence>
<dbReference type="Proteomes" id="UP000637578">
    <property type="component" value="Unassembled WGS sequence"/>
</dbReference>
<dbReference type="EC" id="2.4.2.19" evidence="4"/>
<protein>
    <recommendedName>
        <fullName evidence="5">Nicotinate-nucleotide pyrophosphorylase [carboxylating]</fullName>
        <ecNumber evidence="4">2.4.2.19</ecNumber>
    </recommendedName>
    <alternativeName>
        <fullName evidence="9">Quinolinate phosphoribosyltransferase [decarboxylating]</fullName>
    </alternativeName>
</protein>
<sequence>MTQFGVPVTDPATTHISVAVTEIVREAGLDVEDVRRVATEALAEDLRYGPDVTTVATVPADAVAEAVIAPRRTGVLAGVPVALAALDMVVGDYQVLEQRADGDRLAPGDTALRLRAGTRELLTAERTVLNLLCHLSGVATATAAWVEEVAGTGCAIRDSRKTLPGLRLLQKYAVRCGGGVNHRMGLGDAVLIKDNHVVAAGSVGAALAAARAHAPGLPREVEVTTLAELDEVLAMGAEEVLLDNFTVEQCTEAVRRRDTAGTTTRLEASGGLTLDVARAYAETGVDYLAVGALTHSAPALDLGLDM</sequence>
<keyword evidence="7 11" id="KW-0328">Glycosyltransferase</keyword>
<dbReference type="Pfam" id="PF01729">
    <property type="entry name" value="QRPTase_C"/>
    <property type="match status" value="1"/>
</dbReference>
<dbReference type="Gene3D" id="3.90.1170.20">
    <property type="entry name" value="Quinolinate phosphoribosyl transferase, N-terminal domain"/>
    <property type="match status" value="1"/>
</dbReference>
<feature type="domain" description="Quinolinate phosphoribosyl transferase N-terminal" evidence="13">
    <location>
        <begin position="51"/>
        <end position="136"/>
    </location>
</feature>
<dbReference type="CDD" id="cd01572">
    <property type="entry name" value="QPRTase"/>
    <property type="match status" value="1"/>
</dbReference>
<evidence type="ECO:0000256" key="6">
    <source>
        <dbReference type="ARBA" id="ARBA00022642"/>
    </source>
</evidence>
<evidence type="ECO:0000256" key="3">
    <source>
        <dbReference type="ARBA" id="ARBA00009400"/>
    </source>
</evidence>
<dbReference type="InterPro" id="IPR002638">
    <property type="entry name" value="Quinolinate_PRibosylTrfase_C"/>
</dbReference>
<dbReference type="GO" id="GO:0034213">
    <property type="term" value="P:quinolinate catabolic process"/>
    <property type="evidence" value="ECO:0007669"/>
    <property type="project" value="TreeGrafter"/>
</dbReference>
<evidence type="ECO:0000259" key="12">
    <source>
        <dbReference type="Pfam" id="PF01729"/>
    </source>
</evidence>
<organism evidence="14 15">
    <name type="scientific">Longimycelium tulufanense</name>
    <dbReference type="NCBI Taxonomy" id="907463"/>
    <lineage>
        <taxon>Bacteria</taxon>
        <taxon>Bacillati</taxon>
        <taxon>Actinomycetota</taxon>
        <taxon>Actinomycetes</taxon>
        <taxon>Pseudonocardiales</taxon>
        <taxon>Pseudonocardiaceae</taxon>
        <taxon>Longimycelium</taxon>
    </lineage>
</organism>
<gene>
    <name evidence="14" type="primary">nadC</name>
    <name evidence="14" type="ORF">GCM10012275_05760</name>
</gene>
<evidence type="ECO:0000256" key="2">
    <source>
        <dbReference type="ARBA" id="ARBA00004893"/>
    </source>
</evidence>
<dbReference type="InterPro" id="IPR037128">
    <property type="entry name" value="Quinolinate_PRibosylTase_N_sf"/>
</dbReference>
<keyword evidence="6" id="KW-0662">Pyridine nucleotide biosynthesis</keyword>
<dbReference type="SUPFAM" id="SSF51690">
    <property type="entry name" value="Nicotinate/Quinolinate PRTase C-terminal domain-like"/>
    <property type="match status" value="1"/>
</dbReference>
<comment type="catalytic activity">
    <reaction evidence="10">
        <text>nicotinate beta-D-ribonucleotide + CO2 + diphosphate = quinolinate + 5-phospho-alpha-D-ribose 1-diphosphate + 2 H(+)</text>
        <dbReference type="Rhea" id="RHEA:12733"/>
        <dbReference type="ChEBI" id="CHEBI:15378"/>
        <dbReference type="ChEBI" id="CHEBI:16526"/>
        <dbReference type="ChEBI" id="CHEBI:29959"/>
        <dbReference type="ChEBI" id="CHEBI:33019"/>
        <dbReference type="ChEBI" id="CHEBI:57502"/>
        <dbReference type="ChEBI" id="CHEBI:58017"/>
        <dbReference type="EC" id="2.4.2.19"/>
    </reaction>
</comment>
<dbReference type="PIRSF" id="PIRSF006250">
    <property type="entry name" value="NadC_ModD"/>
    <property type="match status" value="1"/>
</dbReference>
<dbReference type="Gene3D" id="3.20.20.70">
    <property type="entry name" value="Aldolase class I"/>
    <property type="match status" value="1"/>
</dbReference>
<dbReference type="GO" id="GO:0009435">
    <property type="term" value="P:NAD+ biosynthetic process"/>
    <property type="evidence" value="ECO:0007669"/>
    <property type="project" value="UniProtKB-UniPathway"/>
</dbReference>
<evidence type="ECO:0000256" key="9">
    <source>
        <dbReference type="ARBA" id="ARBA00033102"/>
    </source>
</evidence>
<dbReference type="FunFam" id="3.20.20.70:FF:000030">
    <property type="entry name" value="Nicotinate-nucleotide pyrophosphorylase, carboxylating"/>
    <property type="match status" value="1"/>
</dbReference>
<dbReference type="SUPFAM" id="SSF54675">
    <property type="entry name" value="Nicotinate/Quinolinate PRTase N-terminal domain-like"/>
    <property type="match status" value="1"/>
</dbReference>
<dbReference type="Pfam" id="PF02749">
    <property type="entry name" value="QRPTase_N"/>
    <property type="match status" value="1"/>
</dbReference>
<dbReference type="InterPro" id="IPR004393">
    <property type="entry name" value="NadC"/>
</dbReference>
<proteinExistence type="inferred from homology"/>
<dbReference type="InterPro" id="IPR027277">
    <property type="entry name" value="NadC/ModD"/>
</dbReference>
<evidence type="ECO:0000313" key="14">
    <source>
        <dbReference type="EMBL" id="GGM37586.1"/>
    </source>
</evidence>
<dbReference type="GO" id="GO:0005737">
    <property type="term" value="C:cytoplasm"/>
    <property type="evidence" value="ECO:0007669"/>
    <property type="project" value="TreeGrafter"/>
</dbReference>
<reference evidence="14" key="2">
    <citation type="submission" date="2020-09" db="EMBL/GenBank/DDBJ databases">
        <authorList>
            <person name="Sun Q."/>
            <person name="Zhou Y."/>
        </authorList>
    </citation>
    <scope>NUCLEOTIDE SEQUENCE</scope>
    <source>
        <strain evidence="14">CGMCC 4.5737</strain>
    </source>
</reference>
<dbReference type="PANTHER" id="PTHR32179">
    <property type="entry name" value="NICOTINATE-NUCLEOTIDE PYROPHOSPHORYLASE [CARBOXYLATING]"/>
    <property type="match status" value="1"/>
</dbReference>
<comment type="function">
    <text evidence="1">Involved in the catabolism of quinolinic acid (QA).</text>
</comment>